<gene>
    <name evidence="4" type="ORF">TTHERM_000336019</name>
</gene>
<dbReference type="KEGG" id="tet:TTHERM_000336019"/>
<dbReference type="AlphaFoldDB" id="W7X9L1"/>
<feature type="domain" description="DBF4-type" evidence="3">
    <location>
        <begin position="150"/>
        <end position="199"/>
    </location>
</feature>
<dbReference type="GeneID" id="24438490"/>
<protein>
    <recommendedName>
        <fullName evidence="3">DBF4-type domain-containing protein</fullName>
    </recommendedName>
</protein>
<sequence>MNNNEDLNNQAKRGRGRPKGSKNKPKLGQEIQVQRRQQSSSIKKIPPKISKKTNKKQLDTYFIIKPKTGGKCYYQTEIMVDYTPYKEHECQEKVSIVPRLNTDNKPHIPGFIMDMDRGYYEKHDQRYKEDHEAKISDYTKAKSRLYLPKPGKRHNYCCVCKQSYDDYLDHVQSNSHKKAYNNNEFTTYIMNISKQYEHNHRNINKAQELPDQQTDTLTQDEDDLQLIGFTDSSTQKFGNKINEKQNKGSPNQYINGNAYQNQTLIKKAQSQINTNDMKGHTYIQKSVSMIAKTGPIIENNFERMGGQYPNHSTQAACLGLSTKTSSTNFYAQMQMSTNQATFHQVPTFPTSDENLVIQEVIPNLSNNNSHNNSLNNMSNNNNNTNNHQIIKNSFIKQKIIPAHTTVNNNLQAPGYILNMKRKAENYPQYNDTLEATRKQQFQPKIIDLTEDGNDSQKHSAPLIATQNQTQNRMPSANSQMMYYPFVVCND</sequence>
<organism evidence="4 5">
    <name type="scientific">Tetrahymena thermophila (strain SB210)</name>
    <dbReference type="NCBI Taxonomy" id="312017"/>
    <lineage>
        <taxon>Eukaryota</taxon>
        <taxon>Sar</taxon>
        <taxon>Alveolata</taxon>
        <taxon>Ciliophora</taxon>
        <taxon>Intramacronucleata</taxon>
        <taxon>Oligohymenophorea</taxon>
        <taxon>Hymenostomatida</taxon>
        <taxon>Tetrahymenina</taxon>
        <taxon>Tetrahymenidae</taxon>
        <taxon>Tetrahymena</taxon>
    </lineage>
</organism>
<reference evidence="5" key="1">
    <citation type="journal article" date="2006" name="PLoS Biol.">
        <title>Macronuclear genome sequence of the ciliate Tetrahymena thermophila, a model eukaryote.</title>
        <authorList>
            <person name="Eisen J.A."/>
            <person name="Coyne R.S."/>
            <person name="Wu M."/>
            <person name="Wu D."/>
            <person name="Thiagarajan M."/>
            <person name="Wortman J.R."/>
            <person name="Badger J.H."/>
            <person name="Ren Q."/>
            <person name="Amedeo P."/>
            <person name="Jones K.M."/>
            <person name="Tallon L.J."/>
            <person name="Delcher A.L."/>
            <person name="Salzberg S.L."/>
            <person name="Silva J.C."/>
            <person name="Haas B.J."/>
            <person name="Majoros W.H."/>
            <person name="Farzad M."/>
            <person name="Carlton J.M."/>
            <person name="Smith R.K. Jr."/>
            <person name="Garg J."/>
            <person name="Pearlman R.E."/>
            <person name="Karrer K.M."/>
            <person name="Sun L."/>
            <person name="Manning G."/>
            <person name="Elde N.C."/>
            <person name="Turkewitz A.P."/>
            <person name="Asai D.J."/>
            <person name="Wilkes D.E."/>
            <person name="Wang Y."/>
            <person name="Cai H."/>
            <person name="Collins K."/>
            <person name="Stewart B.A."/>
            <person name="Lee S.R."/>
            <person name="Wilamowska K."/>
            <person name="Weinberg Z."/>
            <person name="Ruzzo W.L."/>
            <person name="Wloga D."/>
            <person name="Gaertig J."/>
            <person name="Frankel J."/>
            <person name="Tsao C.-C."/>
            <person name="Gorovsky M.A."/>
            <person name="Keeling P.J."/>
            <person name="Waller R.F."/>
            <person name="Patron N.J."/>
            <person name="Cherry J.M."/>
            <person name="Stover N.A."/>
            <person name="Krieger C.J."/>
            <person name="del Toro C."/>
            <person name="Ryder H.F."/>
            <person name="Williamson S.C."/>
            <person name="Barbeau R.A."/>
            <person name="Hamilton E.P."/>
            <person name="Orias E."/>
        </authorList>
    </citation>
    <scope>NUCLEOTIDE SEQUENCE [LARGE SCALE GENOMIC DNA]</scope>
    <source>
        <strain evidence="5">SB210</strain>
    </source>
</reference>
<evidence type="ECO:0000313" key="5">
    <source>
        <dbReference type="Proteomes" id="UP000009168"/>
    </source>
</evidence>
<dbReference type="GO" id="GO:0008270">
    <property type="term" value="F:zinc ion binding"/>
    <property type="evidence" value="ECO:0007669"/>
    <property type="project" value="UniProtKB-KW"/>
</dbReference>
<evidence type="ECO:0000313" key="4">
    <source>
        <dbReference type="EMBL" id="EWS74032.1"/>
    </source>
</evidence>
<keyword evidence="1" id="KW-0479">Metal-binding</keyword>
<accession>W7X9L1</accession>
<dbReference type="PROSITE" id="PS51265">
    <property type="entry name" value="ZF_DBF4"/>
    <property type="match status" value="1"/>
</dbReference>
<feature type="compositionally biased region" description="Basic residues" evidence="2">
    <location>
        <begin position="12"/>
        <end position="25"/>
    </location>
</feature>
<dbReference type="RefSeq" id="XP_012653431.1">
    <property type="nucleotide sequence ID" value="XM_012797977.1"/>
</dbReference>
<keyword evidence="5" id="KW-1185">Reference proteome</keyword>
<keyword evidence="1" id="KW-0862">Zinc</keyword>
<dbReference type="OrthoDB" id="286781at2759"/>
<dbReference type="InterPro" id="IPR006572">
    <property type="entry name" value="Znf_DBF"/>
</dbReference>
<dbReference type="EMBL" id="GG662666">
    <property type="protein sequence ID" value="EWS74032.1"/>
    <property type="molecule type" value="Genomic_DNA"/>
</dbReference>
<feature type="region of interest" description="Disordered" evidence="2">
    <location>
        <begin position="1"/>
        <end position="51"/>
    </location>
</feature>
<feature type="compositionally biased region" description="Low complexity" evidence="2">
    <location>
        <begin position="34"/>
        <end position="44"/>
    </location>
</feature>
<feature type="compositionally biased region" description="Polar residues" evidence="2">
    <location>
        <begin position="1"/>
        <end position="11"/>
    </location>
</feature>
<dbReference type="InParanoid" id="W7X9L1"/>
<evidence type="ECO:0000256" key="2">
    <source>
        <dbReference type="SAM" id="MobiDB-lite"/>
    </source>
</evidence>
<keyword evidence="1" id="KW-0863">Zinc-finger</keyword>
<dbReference type="GO" id="GO:0003676">
    <property type="term" value="F:nucleic acid binding"/>
    <property type="evidence" value="ECO:0007669"/>
    <property type="project" value="InterPro"/>
</dbReference>
<name>W7X9L1_TETTS</name>
<dbReference type="Proteomes" id="UP000009168">
    <property type="component" value="Unassembled WGS sequence"/>
</dbReference>
<evidence type="ECO:0000256" key="1">
    <source>
        <dbReference type="PROSITE-ProRule" id="PRU00600"/>
    </source>
</evidence>
<proteinExistence type="predicted"/>
<evidence type="ECO:0000259" key="3">
    <source>
        <dbReference type="PROSITE" id="PS51265"/>
    </source>
</evidence>